<accession>A0A545APS7</accession>
<dbReference type="InterPro" id="IPR037165">
    <property type="entry name" value="AldOxase/xan_DH_Mopterin-bd_sf"/>
</dbReference>
<evidence type="ECO:0000256" key="2">
    <source>
        <dbReference type="ARBA" id="ARBA00023002"/>
    </source>
</evidence>
<dbReference type="PANTHER" id="PTHR11908:SF132">
    <property type="entry name" value="ALDEHYDE OXIDASE 1-RELATED"/>
    <property type="match status" value="1"/>
</dbReference>
<dbReference type="Pfam" id="PF01315">
    <property type="entry name" value="Ald_Xan_dh_C"/>
    <property type="match status" value="1"/>
</dbReference>
<dbReference type="Gene3D" id="3.90.1170.50">
    <property type="entry name" value="Aldehyde oxidase/xanthine dehydrogenase, a/b hammerhead"/>
    <property type="match status" value="1"/>
</dbReference>
<dbReference type="Proteomes" id="UP000317982">
    <property type="component" value="Unassembled WGS sequence"/>
</dbReference>
<dbReference type="OrthoDB" id="9758509at2"/>
<dbReference type="EMBL" id="VIRS01000013">
    <property type="protein sequence ID" value="TQS43328.1"/>
    <property type="molecule type" value="Genomic_DNA"/>
</dbReference>
<dbReference type="SUPFAM" id="SSF56003">
    <property type="entry name" value="Molybdenum cofactor-binding domain"/>
    <property type="match status" value="1"/>
</dbReference>
<dbReference type="GO" id="GO:0016491">
    <property type="term" value="F:oxidoreductase activity"/>
    <property type="evidence" value="ECO:0007669"/>
    <property type="project" value="UniProtKB-KW"/>
</dbReference>
<dbReference type="InterPro" id="IPR016208">
    <property type="entry name" value="Ald_Oxase/xanthine_DH-like"/>
</dbReference>
<comment type="caution">
    <text evidence="5">The sequence shown here is derived from an EMBL/GenBank/DDBJ whole genome shotgun (WGS) entry which is preliminary data.</text>
</comment>
<dbReference type="PANTHER" id="PTHR11908">
    <property type="entry name" value="XANTHINE DEHYDROGENASE"/>
    <property type="match status" value="1"/>
</dbReference>
<evidence type="ECO:0000256" key="3">
    <source>
        <dbReference type="ARBA" id="ARBA00053029"/>
    </source>
</evidence>
<dbReference type="Gene3D" id="3.30.365.10">
    <property type="entry name" value="Aldehyde oxidase/xanthine dehydrogenase, molybdopterin binding domain"/>
    <property type="match status" value="4"/>
</dbReference>
<keyword evidence="2" id="KW-0560">Oxidoreductase</keyword>
<dbReference type="InterPro" id="IPR000674">
    <property type="entry name" value="Ald_Oxase/Xan_DH_a/b"/>
</dbReference>
<dbReference type="InterPro" id="IPR046867">
    <property type="entry name" value="AldOxase/xan_DH_MoCoBD2"/>
</dbReference>
<feature type="domain" description="Aldehyde oxidase/xanthine dehydrogenase a/b hammerhead" evidence="4">
    <location>
        <begin position="29"/>
        <end position="143"/>
    </location>
</feature>
<keyword evidence="6" id="KW-1185">Reference proteome</keyword>
<keyword evidence="1" id="KW-0500">Molybdenum</keyword>
<evidence type="ECO:0000313" key="6">
    <source>
        <dbReference type="Proteomes" id="UP000317982"/>
    </source>
</evidence>
<evidence type="ECO:0000259" key="4">
    <source>
        <dbReference type="SMART" id="SM01008"/>
    </source>
</evidence>
<dbReference type="SMART" id="SM01008">
    <property type="entry name" value="Ald_Xan_dh_C"/>
    <property type="match status" value="1"/>
</dbReference>
<dbReference type="InterPro" id="IPR008274">
    <property type="entry name" value="AldOxase/xan_DH_MoCoBD1"/>
</dbReference>
<dbReference type="InParanoid" id="A0A545APS7"/>
<dbReference type="GO" id="GO:0005506">
    <property type="term" value="F:iron ion binding"/>
    <property type="evidence" value="ECO:0007669"/>
    <property type="project" value="InterPro"/>
</dbReference>
<dbReference type="InterPro" id="IPR036856">
    <property type="entry name" value="Ald_Oxase/Xan_DH_a/b_sf"/>
</dbReference>
<dbReference type="FunFam" id="3.30.365.10:FF:000001">
    <property type="entry name" value="Xanthine dehydrogenase oxidase"/>
    <property type="match status" value="1"/>
</dbReference>
<reference evidence="5 6" key="1">
    <citation type="submission" date="2019-07" db="EMBL/GenBank/DDBJ databases">
        <title>Cryptosporangium phraense sp. nov., isolated from plant litter.</title>
        <authorList>
            <person name="Suriyachadkun C."/>
        </authorList>
    </citation>
    <scope>NUCLEOTIDE SEQUENCE [LARGE SCALE GENOMIC DNA]</scope>
    <source>
        <strain evidence="5 6">A-T 5661</strain>
    </source>
</reference>
<dbReference type="AlphaFoldDB" id="A0A545APS7"/>
<comment type="cofactor">
    <cofactor evidence="3">
        <name>Mo-molybdopterin cytosine dinucleotide</name>
        <dbReference type="ChEBI" id="CHEBI:71308"/>
    </cofactor>
</comment>
<organism evidence="5 6">
    <name type="scientific">Cryptosporangium phraense</name>
    <dbReference type="NCBI Taxonomy" id="2593070"/>
    <lineage>
        <taxon>Bacteria</taxon>
        <taxon>Bacillati</taxon>
        <taxon>Actinomycetota</taxon>
        <taxon>Actinomycetes</taxon>
        <taxon>Cryptosporangiales</taxon>
        <taxon>Cryptosporangiaceae</taxon>
        <taxon>Cryptosporangium</taxon>
    </lineage>
</organism>
<gene>
    <name evidence="5" type="ORF">FL583_18985</name>
</gene>
<evidence type="ECO:0000256" key="1">
    <source>
        <dbReference type="ARBA" id="ARBA00022505"/>
    </source>
</evidence>
<dbReference type="Pfam" id="PF20256">
    <property type="entry name" value="MoCoBD_2"/>
    <property type="match status" value="1"/>
</dbReference>
<proteinExistence type="predicted"/>
<evidence type="ECO:0000313" key="5">
    <source>
        <dbReference type="EMBL" id="TQS43328.1"/>
    </source>
</evidence>
<dbReference type="Pfam" id="PF02738">
    <property type="entry name" value="MoCoBD_1"/>
    <property type="match status" value="1"/>
</dbReference>
<name>A0A545APS7_9ACTN</name>
<sequence length="779" mass="82698">MLSGMALPVSAARYAGARVPRVEDLRLLTGRGTFVDDVVRPGMLHVHFVRSPMARARILSIDASEALALDGVHAVFTAEDLNPGVHEHWYSLIGQDVPDTPRPPLAQDEVRFVGDPVALVVAEDRYVAEDAAELVVVDLEPLAPVVDYATATATDERVHEAYPDNVVGELGGRPVEQIDEIFAAAPHVVRETIYQQAYSAVPLETRGLVAEYSGPTREMTIWASTQVPHEMRLFTSRLLGLPEHHVRVVMKDTGGGFGQKAMPQREDMCVMLAATKVPAALKWIEDRQENLMSAGQGRHEHGTARLAFDDDGRILAAAIDHVQDAGAYPVPWPVQTAMVVGLLFPGPYRVPDATFSCRSVFSNTTARTAYRGPWQFESLAREVLLDIAARQLDVDPIELRRKNLLRADEMPVANPCGMPYSDVTPLETFEHAIALLDYEAFRTEQEQARKSGRYLGVGTSSYIEPTTSGMGFLGTEGATIRVEPTGKVNVYVAGGSTGNSLETTVVQLTADALGVDIRDVGTIQGDTAVTPFGGGTGGSRSGSMIAGAVARTAEGLRERIATIAAHQLEANVDDIELAGGRAGVRGAPDTAVTLAEIATIAYFDTNKLPPGVPPGLEASGRYRGQAPMIWANATHVCTCEVDVVTGAVTLLRYIVSEDCGPMINPNVVEGQIAGGTVQGIGGALYEHSAYDDAGNPIATTFLDYLLPTSTEVPTIEYGHVETPGPGEGGYKGVGEGGAIGAPPAVVNAVADALAPLGVRIARTPLSPASIVALIEEAGT</sequence>
<protein>
    <submittedName>
        <fullName evidence="5">Xanthine dehydrogenase family protein</fullName>
    </submittedName>
</protein>
<dbReference type="SUPFAM" id="SSF54665">
    <property type="entry name" value="CO dehydrogenase molybdoprotein N-domain-like"/>
    <property type="match status" value="1"/>
</dbReference>